<feature type="domain" description="DUF4132" evidence="1">
    <location>
        <begin position="1341"/>
        <end position="1501"/>
    </location>
</feature>
<gene>
    <name evidence="3" type="ORF">DHW61_17340</name>
</gene>
<dbReference type="EMBL" id="DPVV01000566">
    <property type="protein sequence ID" value="HCL04144.1"/>
    <property type="molecule type" value="Genomic_DNA"/>
</dbReference>
<feature type="non-terminal residue" evidence="3">
    <location>
        <position position="1501"/>
    </location>
</feature>
<protein>
    <recommendedName>
        <fullName evidence="5">DUF4132 domain-containing protein</fullName>
    </recommendedName>
</protein>
<dbReference type="Proteomes" id="UP000262969">
    <property type="component" value="Unassembled WGS sequence"/>
</dbReference>
<evidence type="ECO:0000259" key="2">
    <source>
        <dbReference type="Pfam" id="PF18991"/>
    </source>
</evidence>
<dbReference type="Pfam" id="PF13569">
    <property type="entry name" value="DUF4132"/>
    <property type="match status" value="1"/>
</dbReference>
<evidence type="ECO:0000259" key="1">
    <source>
        <dbReference type="Pfam" id="PF13569"/>
    </source>
</evidence>
<evidence type="ECO:0000313" key="4">
    <source>
        <dbReference type="Proteomes" id="UP000262969"/>
    </source>
</evidence>
<organism evidence="3 4">
    <name type="scientific">Lachnoclostridium phytofermentans</name>
    <dbReference type="NCBI Taxonomy" id="66219"/>
    <lineage>
        <taxon>Bacteria</taxon>
        <taxon>Bacillati</taxon>
        <taxon>Bacillota</taxon>
        <taxon>Clostridia</taxon>
        <taxon>Lachnospirales</taxon>
        <taxon>Lachnospiraceae</taxon>
    </lineage>
</organism>
<proteinExistence type="predicted"/>
<evidence type="ECO:0000313" key="3">
    <source>
        <dbReference type="EMBL" id="HCL04144.1"/>
    </source>
</evidence>
<dbReference type="InterPro" id="IPR043782">
    <property type="entry name" value="DUF5724"/>
</dbReference>
<dbReference type="Pfam" id="PF18991">
    <property type="entry name" value="DUF5724"/>
    <property type="match status" value="1"/>
</dbReference>
<reference evidence="3 4" key="1">
    <citation type="journal article" date="2018" name="Nat. Biotechnol.">
        <title>A standardized bacterial taxonomy based on genome phylogeny substantially revises the tree of life.</title>
        <authorList>
            <person name="Parks D.H."/>
            <person name="Chuvochina M."/>
            <person name="Waite D.W."/>
            <person name="Rinke C."/>
            <person name="Skarshewski A."/>
            <person name="Chaumeil P.A."/>
            <person name="Hugenholtz P."/>
        </authorList>
    </citation>
    <scope>NUCLEOTIDE SEQUENCE [LARGE SCALE GENOMIC DNA]</scope>
    <source>
        <strain evidence="3">UBA11728</strain>
    </source>
</reference>
<feature type="domain" description="DUF5724" evidence="2">
    <location>
        <begin position="61"/>
        <end position="1301"/>
    </location>
</feature>
<name>A0A3D2XB22_9FIRM</name>
<accession>A0A3D2XB22</accession>
<comment type="caution">
    <text evidence="3">The sequence shown here is derived from an EMBL/GenBank/DDBJ whole genome shotgun (WGS) entry which is preliminary data.</text>
</comment>
<evidence type="ECO:0008006" key="5">
    <source>
        <dbReference type="Google" id="ProtNLM"/>
    </source>
</evidence>
<dbReference type="InterPro" id="IPR025406">
    <property type="entry name" value="DUF4132"/>
</dbReference>
<sequence length="1501" mass="171573">MADKEQSKRNPAIIAEYERRAKKLRFGASGDLIKAIWNEFGDSKNLHLEYHWRKGDALNAFYDSYRALCGRPANNCETINEFFCSKLISALQSFFGKEETSRIREECALVMKCPYSHSNYRPSYRSRRAGEYAETFFMVMVNALDFICFDMTLEQALTVKSEPFSYGSYEHLQYVINSHPSGLDNRIALELCNGNEKILALIEEAILGDNSEIQISNILISGIVKSDNKRALELLGKLLLAAKGQEGLRQSILETCDSGTLDSHIYFIRMILENDLCRFSSVVRAFDTWSGLGFGDQKQKIVEKCISLALKYLSDEKAIDAGLDSSDTPEIYLALWALCCCDIYRATESACRLLSSPEKYKRLVGWYFITHTNGDSYRHNIAVKYLDIRDPEELAWVCTNLHINREAYFSGYHWDKDNERSAKTKTYSDDTYPTDKAGRILLFNQLADIAEFIGKKNTKFAESVFPWFTQELNASAPCGVMLGLAAYDRSVDLTRQITNFIPIMNVDQRLSYYSLLLNPEIPEQRAFLLEGLSDKSQTVRERVVNRLQYYPLNRADIERLTETLITQNADLRKGIITLFDKQKESLIRPAIDSLLSFQNKKQLIAGVELLDVFSKKNPSLQTEYKEKISTLTTSETVSQDVSILLEKVAPNNQKKEGYNEENGYGLYDPATEAFDCAVYAAKRPSVSFISDDELKSLIVPDEKEVLMLYGRIADVFNKYRDCEYEAENWDGTREKVLLNNNQHRIYPLAGSTQLGDGRDYKITDYPLAEEWLAAAGEFATDKTKLVSLLSLWNIGYRYNKVYKKWFRDLFAGYPIDENEHKFEKKITEHYKNSRVDVFKVTQILEAILNTGELNLFDFVFSAYVNLVRKVPENQLGMEYEEDNKKAQHHYYSPYPVPNGGVLSADYLNYWRDLAHRYTKTDAQFASYFNEMWYEYLAADKQSFYGLNHKHIFRANQMGLISDDAVYLYFTAGVDAPEHMRIITGPYNGGRELLMKYPIANELLEKAIDRIVTLEENRGELPTALSNVASQINHFDGGAQHFVNLLAALGDTGFHRGYTYYYSGRGELTKKEGLSQLLRCCQPKSGDTPEILNQALKMAKISEKRIIQAAVYAPQWAELLEKAMDINGLKCGVWFFHAHINENFTAGKETEVAIFSAITPQQFNDGTFDKDWFYDAYHALGEKRFSELYKNAKYITNSGSTHRRSQLYADAVLGKLGKDETKTEIINKRNQEKLRAFSLIPLDEQNKNDALERYELIQKFKKESRQFGSLRQASEGKACVIALENLAITTGYGNADRMTWALEGAKIEQLRPLMEPHAIGDTEVWLNITDDGMPELNARKNGKPLKTLPKELAKDVYVAELKEAIKQLRDQKRRAKLSFEMAMVSRAGFSIAEITGLLNHPVLQGMISVLVFVTGDKLGFPTLSKNSLVLIDTSGKSQTLNKDDILIIAHPHDLITQKCWSKYQQYLYHNKIIQPFKQVFREYYPVTEDERNAGNVSRRYAG</sequence>